<dbReference type="Gene3D" id="1.10.940.10">
    <property type="entry name" value="NusB-like"/>
    <property type="match status" value="1"/>
</dbReference>
<feature type="domain" description="SAM-dependent MTase RsmB/NOP-type" evidence="6">
    <location>
        <begin position="158"/>
        <end position="455"/>
    </location>
</feature>
<evidence type="ECO:0000256" key="3">
    <source>
        <dbReference type="ARBA" id="ARBA00022691"/>
    </source>
</evidence>
<comment type="similarity">
    <text evidence="5">Belongs to the class I-like SAM-binding methyltransferase superfamily. RsmB/NOP family.</text>
</comment>
<dbReference type="InterPro" id="IPR006027">
    <property type="entry name" value="NusB_RsmB_TIM44"/>
</dbReference>
<dbReference type="InterPro" id="IPR001678">
    <property type="entry name" value="MeTrfase_RsmB-F_NOP2_dom"/>
</dbReference>
<evidence type="ECO:0000256" key="1">
    <source>
        <dbReference type="ARBA" id="ARBA00022603"/>
    </source>
</evidence>
<dbReference type="FunFam" id="3.40.50.150:FF:000257">
    <property type="entry name" value="16S rRNA methyltransferase"/>
    <property type="match status" value="1"/>
</dbReference>
<dbReference type="GO" id="GO:0003723">
    <property type="term" value="F:RNA binding"/>
    <property type="evidence" value="ECO:0007669"/>
    <property type="project" value="UniProtKB-UniRule"/>
</dbReference>
<keyword evidence="2 5" id="KW-0808">Transferase</keyword>
<dbReference type="eggNOG" id="COG0144">
    <property type="taxonomic scope" value="Bacteria"/>
</dbReference>
<evidence type="ECO:0000259" key="6">
    <source>
        <dbReference type="PROSITE" id="PS51686"/>
    </source>
</evidence>
<dbReference type="PATRIC" id="fig|472175.3.peg.2864"/>
<feature type="active site" description="Nucleophile" evidence="5">
    <location>
        <position position="383"/>
    </location>
</feature>
<keyword evidence="3 5" id="KW-0949">S-adenosyl-L-methionine</keyword>
<sequence>MNKAQGARSARRKPEIIDDKPGLDARRVATRLLGAVVDARSSLDAVTDSEHGHPQYVALDPRDRALVRAMLVTALRRRCGIEKAIMQRLDRPLPGNARSLSHILHIGAVQILFLDVPDSAAVDLAVSQAKSDPRNSRFSALVNGVLRNIARRKDAILQKIDEVVDAPEWFQTRLSEAYGAERAARILAAHRLEAPVDFTVKSDPKRWAEAFGGTVLANGSVRVDKLDTSVPELEGFDEGEWWVQDAAASLPAKLIGARPGMRVLDLCAAPGGKTAQLAHYGAKVTAVDLSASRLKRLAANLQRLKLDAEISKADGLTLTVEEPFDAVLLDAPCSSNGTVRRHPDVPWTKTPEDIEKLAELQRKLLEHAATLVRAGGTLVFANCSIDPLEGEAVVSQVLASDLGLELSTITASELTGAAHFITPEGYLRTLPDAAEAEEGKLQAVDGFFAARFVKR</sequence>
<evidence type="ECO:0000256" key="4">
    <source>
        <dbReference type="ARBA" id="ARBA00022884"/>
    </source>
</evidence>
<dbReference type="PROSITE" id="PS51686">
    <property type="entry name" value="SAM_MT_RSMB_NOP"/>
    <property type="match status" value="1"/>
</dbReference>
<feature type="binding site" evidence="5">
    <location>
        <position position="330"/>
    </location>
    <ligand>
        <name>S-adenosyl-L-methionine</name>
        <dbReference type="ChEBI" id="CHEBI:59789"/>
    </ligand>
</feature>
<reference evidence="7 8" key="1">
    <citation type="submission" date="2014-05" db="EMBL/GenBank/DDBJ databases">
        <title>Draft Genome Sequence of Nitratireductor basaltis Strain UMTGB225, A Marine Bacterium Isolated from Green Barrel Tunicate.</title>
        <authorList>
            <person name="Gan H.Y."/>
        </authorList>
    </citation>
    <scope>NUCLEOTIDE SEQUENCE [LARGE SCALE GENOMIC DNA]</scope>
    <source>
        <strain evidence="7 8">UMTGB225</strain>
    </source>
</reference>
<dbReference type="GO" id="GO:0008173">
    <property type="term" value="F:RNA methyltransferase activity"/>
    <property type="evidence" value="ECO:0007669"/>
    <property type="project" value="InterPro"/>
</dbReference>
<feature type="binding site" evidence="5">
    <location>
        <position position="288"/>
    </location>
    <ligand>
        <name>S-adenosyl-L-methionine</name>
        <dbReference type="ChEBI" id="CHEBI:59789"/>
    </ligand>
</feature>
<dbReference type="PRINTS" id="PR02008">
    <property type="entry name" value="RCMTFAMILY"/>
</dbReference>
<feature type="binding site" evidence="5">
    <location>
        <position position="314"/>
    </location>
    <ligand>
        <name>S-adenosyl-L-methionine</name>
        <dbReference type="ChEBI" id="CHEBI:59789"/>
    </ligand>
</feature>
<dbReference type="InterPro" id="IPR029063">
    <property type="entry name" value="SAM-dependent_MTases_sf"/>
</dbReference>
<evidence type="ECO:0000256" key="2">
    <source>
        <dbReference type="ARBA" id="ARBA00022679"/>
    </source>
</evidence>
<feature type="binding site" evidence="5">
    <location>
        <begin position="267"/>
        <end position="273"/>
    </location>
    <ligand>
        <name>S-adenosyl-L-methionine</name>
        <dbReference type="ChEBI" id="CHEBI:59789"/>
    </ligand>
</feature>
<dbReference type="EMBL" id="JMQM01000002">
    <property type="protein sequence ID" value="KFB08618.1"/>
    <property type="molecule type" value="Genomic_DNA"/>
</dbReference>
<dbReference type="Pfam" id="PF01029">
    <property type="entry name" value="NusB"/>
    <property type="match status" value="1"/>
</dbReference>
<dbReference type="Gene3D" id="3.40.50.150">
    <property type="entry name" value="Vaccinia Virus protein VP39"/>
    <property type="match status" value="1"/>
</dbReference>
<comment type="caution">
    <text evidence="7">The sequence shown here is derived from an EMBL/GenBank/DDBJ whole genome shotgun (WGS) entry which is preliminary data.</text>
</comment>
<dbReference type="InterPro" id="IPR023267">
    <property type="entry name" value="RCMT"/>
</dbReference>
<evidence type="ECO:0000313" key="8">
    <source>
        <dbReference type="Proteomes" id="UP000053675"/>
    </source>
</evidence>
<dbReference type="AlphaFoldDB" id="A0A084U6N2"/>
<dbReference type="PANTHER" id="PTHR22807">
    <property type="entry name" value="NOP2 YEAST -RELATED NOL1/NOP2/FMU SUN DOMAIN-CONTAINING"/>
    <property type="match status" value="1"/>
</dbReference>
<dbReference type="InterPro" id="IPR049560">
    <property type="entry name" value="MeTrfase_RsmB-F_NOP2_cat"/>
</dbReference>
<evidence type="ECO:0000256" key="5">
    <source>
        <dbReference type="PROSITE-ProRule" id="PRU01023"/>
    </source>
</evidence>
<accession>A0A084U6N2</accession>
<dbReference type="InterPro" id="IPR035926">
    <property type="entry name" value="NusB-like_sf"/>
</dbReference>
<dbReference type="SUPFAM" id="SSF53335">
    <property type="entry name" value="S-adenosyl-L-methionine-dependent methyltransferases"/>
    <property type="match status" value="1"/>
</dbReference>
<keyword evidence="1 5" id="KW-0489">Methyltransferase</keyword>
<gene>
    <name evidence="7" type="ORF">EL18_02871</name>
</gene>
<organism evidence="7 8">
    <name type="scientific">Nitratireductor basaltis</name>
    <dbReference type="NCBI Taxonomy" id="472175"/>
    <lineage>
        <taxon>Bacteria</taxon>
        <taxon>Pseudomonadati</taxon>
        <taxon>Pseudomonadota</taxon>
        <taxon>Alphaproteobacteria</taxon>
        <taxon>Hyphomicrobiales</taxon>
        <taxon>Phyllobacteriaceae</taxon>
        <taxon>Nitratireductor</taxon>
    </lineage>
</organism>
<dbReference type="GO" id="GO:0001510">
    <property type="term" value="P:RNA methylation"/>
    <property type="evidence" value="ECO:0007669"/>
    <property type="project" value="InterPro"/>
</dbReference>
<dbReference type="PANTHER" id="PTHR22807:SF61">
    <property type="entry name" value="NOL1_NOP2_SUN FAMILY PROTEIN _ ANTITERMINATION NUSB DOMAIN-CONTAINING PROTEIN"/>
    <property type="match status" value="1"/>
</dbReference>
<keyword evidence="4 5" id="KW-0694">RNA-binding</keyword>
<dbReference type="RefSeq" id="WP_244444605.1">
    <property type="nucleotide sequence ID" value="NZ_JMQM01000002.1"/>
</dbReference>
<evidence type="ECO:0000313" key="7">
    <source>
        <dbReference type="EMBL" id="KFB08618.1"/>
    </source>
</evidence>
<dbReference type="Pfam" id="PF01189">
    <property type="entry name" value="Methyltr_RsmB-F"/>
    <property type="match status" value="1"/>
</dbReference>
<keyword evidence="8" id="KW-1185">Reference proteome</keyword>
<dbReference type="STRING" id="472175.EL18_02871"/>
<proteinExistence type="inferred from homology"/>
<protein>
    <submittedName>
        <fullName evidence="7">Fmu (Sun)</fullName>
    </submittedName>
</protein>
<dbReference type="CDD" id="cd02440">
    <property type="entry name" value="AdoMet_MTases"/>
    <property type="match status" value="1"/>
</dbReference>
<dbReference type="Proteomes" id="UP000053675">
    <property type="component" value="Unassembled WGS sequence"/>
</dbReference>
<dbReference type="SUPFAM" id="SSF48013">
    <property type="entry name" value="NusB-like"/>
    <property type="match status" value="1"/>
</dbReference>
<dbReference type="GO" id="GO:0006355">
    <property type="term" value="P:regulation of DNA-templated transcription"/>
    <property type="evidence" value="ECO:0007669"/>
    <property type="project" value="InterPro"/>
</dbReference>
<name>A0A084U6N2_9HYPH</name>